<accession>A0A2U2MT71</accession>
<evidence type="ECO:0000256" key="7">
    <source>
        <dbReference type="ARBA" id="ARBA00022692"/>
    </source>
</evidence>
<evidence type="ECO:0000256" key="2">
    <source>
        <dbReference type="ARBA" id="ARBA00004141"/>
    </source>
</evidence>
<dbReference type="PANTHER" id="PTHR45569:SF1">
    <property type="entry name" value="SENSOR PROTEIN KDPD"/>
    <property type="match status" value="1"/>
</dbReference>
<dbReference type="InterPro" id="IPR003852">
    <property type="entry name" value="Sig_transdc_His_kinase_KdpD_N"/>
</dbReference>
<dbReference type="PROSITE" id="PS50109">
    <property type="entry name" value="HIS_KIN"/>
    <property type="match status" value="1"/>
</dbReference>
<dbReference type="InterPro" id="IPR003594">
    <property type="entry name" value="HATPase_dom"/>
</dbReference>
<dbReference type="Proteomes" id="UP000245753">
    <property type="component" value="Unassembled WGS sequence"/>
</dbReference>
<evidence type="ECO:0000256" key="4">
    <source>
        <dbReference type="ARBA" id="ARBA00012438"/>
    </source>
</evidence>
<keyword evidence="8" id="KW-0547">Nucleotide-binding</keyword>
<dbReference type="GO" id="GO:0005886">
    <property type="term" value="C:plasma membrane"/>
    <property type="evidence" value="ECO:0007669"/>
    <property type="project" value="UniProtKB-SubCell"/>
</dbReference>
<evidence type="ECO:0000256" key="5">
    <source>
        <dbReference type="ARBA" id="ARBA00022553"/>
    </source>
</evidence>
<dbReference type="CDD" id="cd00082">
    <property type="entry name" value="HisKA"/>
    <property type="match status" value="1"/>
</dbReference>
<comment type="caution">
    <text evidence="17">The sequence shown here is derived from an EMBL/GenBank/DDBJ whole genome shotgun (WGS) entry which is preliminary data.</text>
</comment>
<dbReference type="InterPro" id="IPR005467">
    <property type="entry name" value="His_kinase_dom"/>
</dbReference>
<dbReference type="FunFam" id="3.40.50.300:FF:000483">
    <property type="entry name" value="Sensor histidine kinase KdpD"/>
    <property type="match status" value="1"/>
</dbReference>
<dbReference type="InterPro" id="IPR052023">
    <property type="entry name" value="Histidine_kinase_KdpD"/>
</dbReference>
<dbReference type="PANTHER" id="PTHR45569">
    <property type="entry name" value="SENSOR PROTEIN KDPD"/>
    <property type="match status" value="1"/>
</dbReference>
<keyword evidence="10" id="KW-0067">ATP-binding</keyword>
<evidence type="ECO:0000256" key="6">
    <source>
        <dbReference type="ARBA" id="ARBA00022679"/>
    </source>
</evidence>
<dbReference type="GO" id="GO:0000155">
    <property type="term" value="F:phosphorelay sensor kinase activity"/>
    <property type="evidence" value="ECO:0007669"/>
    <property type="project" value="InterPro"/>
</dbReference>
<dbReference type="InterPro" id="IPR004358">
    <property type="entry name" value="Sig_transdc_His_kin-like_C"/>
</dbReference>
<evidence type="ECO:0000259" key="16">
    <source>
        <dbReference type="PROSITE" id="PS50109"/>
    </source>
</evidence>
<dbReference type="InterPro" id="IPR006016">
    <property type="entry name" value="UspA"/>
</dbReference>
<dbReference type="InterPro" id="IPR036097">
    <property type="entry name" value="HisK_dim/P_sf"/>
</dbReference>
<dbReference type="GO" id="GO:0005524">
    <property type="term" value="F:ATP binding"/>
    <property type="evidence" value="ECO:0007669"/>
    <property type="project" value="UniProtKB-KW"/>
</dbReference>
<dbReference type="Pfam" id="PF02518">
    <property type="entry name" value="HATPase_c"/>
    <property type="match status" value="1"/>
</dbReference>
<dbReference type="InterPro" id="IPR027417">
    <property type="entry name" value="P-loop_NTPase"/>
</dbReference>
<dbReference type="InterPro" id="IPR038318">
    <property type="entry name" value="KdpD_sf"/>
</dbReference>
<dbReference type="CDD" id="cd00075">
    <property type="entry name" value="HATPase"/>
    <property type="match status" value="1"/>
</dbReference>
<evidence type="ECO:0000256" key="10">
    <source>
        <dbReference type="ARBA" id="ARBA00022840"/>
    </source>
</evidence>
<evidence type="ECO:0000313" key="18">
    <source>
        <dbReference type="Proteomes" id="UP000245753"/>
    </source>
</evidence>
<comment type="catalytic activity">
    <reaction evidence="1">
        <text>ATP + protein L-histidine = ADP + protein N-phospho-L-histidine.</text>
        <dbReference type="EC" id="2.7.13.3"/>
    </reaction>
</comment>
<dbReference type="SMART" id="SM00388">
    <property type="entry name" value="HisKA"/>
    <property type="match status" value="1"/>
</dbReference>
<protein>
    <recommendedName>
        <fullName evidence="4">histidine kinase</fullName>
        <ecNumber evidence="4">2.7.13.3</ecNumber>
    </recommendedName>
</protein>
<dbReference type="EC" id="2.7.13.3" evidence="4"/>
<dbReference type="AlphaFoldDB" id="A0A2U2MT71"/>
<keyword evidence="9 17" id="KW-0418">Kinase</keyword>
<keyword evidence="5" id="KW-0597">Phosphoprotein</keyword>
<organism evidence="17 18">
    <name type="scientific">Bifidobacterium catulorum</name>
    <dbReference type="NCBI Taxonomy" id="1630173"/>
    <lineage>
        <taxon>Bacteria</taxon>
        <taxon>Bacillati</taxon>
        <taxon>Actinomycetota</taxon>
        <taxon>Actinomycetes</taxon>
        <taxon>Bifidobacteriales</taxon>
        <taxon>Bifidobacteriaceae</taxon>
        <taxon>Bifidobacterium</taxon>
    </lineage>
</organism>
<sequence length="958" mass="102601">MAKARGSFRVLLGAAPGVGKTCAMLKEGHRLKASGKDVVIALIEAHGRKATENAARGLEIVPRRRARYRGMWMDDMDLFKVIERHPDVALVDELAHTNIPGSVHEKRWQDVEDLLAAGIDVITTINVQHIESLNDVVREITGSTQKETVPDKVLRSATQVELVDLPPAMLRERLSAGLVYKSDRVDAALSNYFRVGNLTALRELALLWLAGRVDEALKEYREEHNIRAKWETRERVVVALSGGPEGDQLLRRGARVARASGGGDLIAVHVTAEDGLAGSNPTLLARQRSLVEKLGGTYHQIIGEDIPDALLDFARANNATQVIVGVSRRGFLSRWLGRPSATSGIIDKSGDIDVHIVTHEFVQHGFHLPSYRESMAVSRKIVGLVFSLVAVLTLSWLLFRFSTPNFGQRDALLLQLIVVLSAVIGGMVPAAVAAVLSGLALDFLYTPPVGTFHVIHASDVVTIILYVVVGVIVGAVVDRADARARQAQRARAESEMLASVAGSVLRSNNPLRAIVHRTREAFGFECVRVVQGGRVVISDADPSSPMGNPSLNVAAGGDIADVEHDSISLNDHGPSLELYGRTLEASDQRMLMAILSQIQTVLEHNDLMRKASEVEPLAAAEKVRTALLNAVSHDLRRPLASATTAVSGLQRMGAAASDKDRRELLAVAANGLKQLTKLVTDLLDVSRIREGALPLALVASDVVGAIVPLFDELDIGPWKVDLDIAPGLPLVVADPALLQRALSNVVVNAMRFTPDDKRVRIAASTFNGIVEIRIVDQGPGVPDDRKGEIFAPFHRLGDTDNTTGLGLGMALSKGFVESMGGTISAEDTPGGGLTIVIALRVADPALTAGQPIPKSERPNPAEILEQDTLNVSGAVSDVILPLPGEGPSEERGLDRFINYTINRGGKDDDDDKDNVGDAAADGQGDDTGRDAGDDADGDVSAARSSDENTLKPMKGESQ</sequence>
<evidence type="ECO:0000256" key="13">
    <source>
        <dbReference type="ARBA" id="ARBA00023136"/>
    </source>
</evidence>
<dbReference type="SUPFAM" id="SSF52402">
    <property type="entry name" value="Adenine nucleotide alpha hydrolases-like"/>
    <property type="match status" value="1"/>
</dbReference>
<dbReference type="Gene3D" id="3.30.565.10">
    <property type="entry name" value="Histidine kinase-like ATPase, C-terminal domain"/>
    <property type="match status" value="1"/>
</dbReference>
<comment type="subcellular location">
    <subcellularLocation>
        <location evidence="3">Cell membrane</location>
    </subcellularLocation>
    <subcellularLocation>
        <location evidence="2">Membrane</location>
        <topology evidence="2">Multi-pass membrane protein</topology>
    </subcellularLocation>
</comment>
<evidence type="ECO:0000256" key="1">
    <source>
        <dbReference type="ARBA" id="ARBA00000085"/>
    </source>
</evidence>
<dbReference type="SUPFAM" id="SSF47384">
    <property type="entry name" value="Homodimeric domain of signal transducing histidine kinase"/>
    <property type="match status" value="1"/>
</dbReference>
<gene>
    <name evidence="17" type="ORF">DF200_04530</name>
</gene>
<feature type="domain" description="Histidine kinase" evidence="16">
    <location>
        <begin position="630"/>
        <end position="843"/>
    </location>
</feature>
<keyword evidence="7 15" id="KW-0812">Transmembrane</keyword>
<dbReference type="SMART" id="SM00387">
    <property type="entry name" value="HATPase_c"/>
    <property type="match status" value="1"/>
</dbReference>
<dbReference type="InterPro" id="IPR036890">
    <property type="entry name" value="HATPase_C_sf"/>
</dbReference>
<evidence type="ECO:0000313" key="17">
    <source>
        <dbReference type="EMBL" id="PWG60035.1"/>
    </source>
</evidence>
<dbReference type="Pfam" id="PF02702">
    <property type="entry name" value="KdpD"/>
    <property type="match status" value="1"/>
</dbReference>
<dbReference type="RefSeq" id="WP_109137095.1">
    <property type="nucleotide sequence ID" value="NZ_QFFN01000008.1"/>
</dbReference>
<dbReference type="Pfam" id="PF00512">
    <property type="entry name" value="HisKA"/>
    <property type="match status" value="1"/>
</dbReference>
<dbReference type="SUPFAM" id="SSF55874">
    <property type="entry name" value="ATPase domain of HSP90 chaperone/DNA topoisomerase II/histidine kinase"/>
    <property type="match status" value="1"/>
</dbReference>
<evidence type="ECO:0000256" key="15">
    <source>
        <dbReference type="SAM" id="Phobius"/>
    </source>
</evidence>
<dbReference type="PRINTS" id="PR00344">
    <property type="entry name" value="BCTRLSENSOR"/>
</dbReference>
<keyword evidence="6" id="KW-0808">Transferase</keyword>
<feature type="region of interest" description="Disordered" evidence="14">
    <location>
        <begin position="902"/>
        <end position="958"/>
    </location>
</feature>
<proteinExistence type="predicted"/>
<keyword evidence="12" id="KW-0902">Two-component regulatory system</keyword>
<name>A0A2U2MT71_9BIFI</name>
<dbReference type="Pfam" id="PF00582">
    <property type="entry name" value="Usp"/>
    <property type="match status" value="1"/>
</dbReference>
<evidence type="ECO:0000256" key="12">
    <source>
        <dbReference type="ARBA" id="ARBA00023012"/>
    </source>
</evidence>
<keyword evidence="11 15" id="KW-1133">Transmembrane helix</keyword>
<feature type="compositionally biased region" description="Basic and acidic residues" evidence="14">
    <location>
        <begin position="944"/>
        <end position="958"/>
    </location>
</feature>
<dbReference type="InterPro" id="IPR025201">
    <property type="entry name" value="KdpD_TM"/>
</dbReference>
<dbReference type="Gene3D" id="3.40.50.620">
    <property type="entry name" value="HUPs"/>
    <property type="match status" value="1"/>
</dbReference>
<dbReference type="InterPro" id="IPR003661">
    <property type="entry name" value="HisK_dim/P_dom"/>
</dbReference>
<evidence type="ECO:0000256" key="9">
    <source>
        <dbReference type="ARBA" id="ARBA00022777"/>
    </source>
</evidence>
<evidence type="ECO:0000256" key="14">
    <source>
        <dbReference type="SAM" id="MobiDB-lite"/>
    </source>
</evidence>
<evidence type="ECO:0000256" key="8">
    <source>
        <dbReference type="ARBA" id="ARBA00022741"/>
    </source>
</evidence>
<dbReference type="EMBL" id="QFFN01000008">
    <property type="protein sequence ID" value="PWG60035.1"/>
    <property type="molecule type" value="Genomic_DNA"/>
</dbReference>
<keyword evidence="18" id="KW-1185">Reference proteome</keyword>
<keyword evidence="13 15" id="KW-0472">Membrane</keyword>
<dbReference type="Pfam" id="PF13493">
    <property type="entry name" value="DUF4118"/>
    <property type="match status" value="1"/>
</dbReference>
<evidence type="ECO:0000256" key="11">
    <source>
        <dbReference type="ARBA" id="ARBA00022989"/>
    </source>
</evidence>
<dbReference type="InterPro" id="IPR014729">
    <property type="entry name" value="Rossmann-like_a/b/a_fold"/>
</dbReference>
<dbReference type="Gene3D" id="1.20.120.620">
    <property type="entry name" value="Backbone structure of the membrane domain of e. Coli histidine kinase receptor kdpd"/>
    <property type="match status" value="1"/>
</dbReference>
<dbReference type="OrthoDB" id="9806130at2"/>
<dbReference type="Gene3D" id="3.40.50.300">
    <property type="entry name" value="P-loop containing nucleotide triphosphate hydrolases"/>
    <property type="match status" value="1"/>
</dbReference>
<feature type="transmembrane region" description="Helical" evidence="15">
    <location>
        <begin position="411"/>
        <end position="440"/>
    </location>
</feature>
<feature type="transmembrane region" description="Helical" evidence="15">
    <location>
        <begin position="460"/>
        <end position="477"/>
    </location>
</feature>
<dbReference type="Gene3D" id="1.10.287.130">
    <property type="match status" value="1"/>
</dbReference>
<dbReference type="GO" id="GO:0005737">
    <property type="term" value="C:cytoplasm"/>
    <property type="evidence" value="ECO:0007669"/>
    <property type="project" value="UniProtKB-ARBA"/>
</dbReference>
<evidence type="ECO:0000256" key="3">
    <source>
        <dbReference type="ARBA" id="ARBA00004236"/>
    </source>
</evidence>
<feature type="transmembrane region" description="Helical" evidence="15">
    <location>
        <begin position="381"/>
        <end position="399"/>
    </location>
</feature>
<reference evidence="17 18" key="1">
    <citation type="journal article" date="2018" name="Int. J. Syst. Evol. Microbiol.">
        <title>Bifidobacterium catulorum sp. nov., a novel taxon from the faeces of the baby common marmoset (Callithrix jacchus).</title>
        <authorList>
            <person name="Modesto M."/>
            <person name="Michelini S."/>
            <person name="Oki K."/>
            <person name="Biavati B."/>
            <person name="Watanabe K."/>
            <person name="Mattarelli P."/>
        </authorList>
    </citation>
    <scope>NUCLEOTIDE SEQUENCE [LARGE SCALE GENOMIC DNA]</scope>
    <source>
        <strain evidence="17 18">MRM 8.19</strain>
    </source>
</reference>